<dbReference type="Pfam" id="PF03706">
    <property type="entry name" value="LPG_synthase_TM"/>
    <property type="match status" value="1"/>
</dbReference>
<dbReference type="Proteomes" id="UP001582793">
    <property type="component" value="Unassembled WGS sequence"/>
</dbReference>
<dbReference type="InterPro" id="IPR022791">
    <property type="entry name" value="L-PG_synthase/AglD"/>
</dbReference>
<gene>
    <name evidence="7" type="ORF">AAFH96_24855</name>
</gene>
<evidence type="ECO:0000256" key="1">
    <source>
        <dbReference type="ARBA" id="ARBA00004651"/>
    </source>
</evidence>
<protein>
    <submittedName>
        <fullName evidence="7">Lysylphosphatidylglycerol synthase domain-containing protein</fullName>
    </submittedName>
</protein>
<keyword evidence="3 6" id="KW-0812">Transmembrane</keyword>
<evidence type="ECO:0000256" key="4">
    <source>
        <dbReference type="ARBA" id="ARBA00022989"/>
    </source>
</evidence>
<proteinExistence type="predicted"/>
<reference evidence="7 8" key="1">
    <citation type="submission" date="2024-04" db="EMBL/GenBank/DDBJ databases">
        <title>Polymorphospora sp. isolated from Baiyangdian Lake in Xiong'an New Area.</title>
        <authorList>
            <person name="Zhang X."/>
            <person name="Liu J."/>
        </authorList>
    </citation>
    <scope>NUCLEOTIDE SEQUENCE [LARGE SCALE GENOMIC DNA]</scope>
    <source>
        <strain evidence="7 8">2-325</strain>
    </source>
</reference>
<feature type="transmembrane region" description="Helical" evidence="6">
    <location>
        <begin position="283"/>
        <end position="300"/>
    </location>
</feature>
<sequence>MTRRLARLRPLLTAVLVVAILAGVWWTVRGQDWSVARPLVTGHAVPYLLAAAGCNIVALLCAMRSWASTLADLGHRLPNLAAARIYFVGVLAKYVPGRVWVVVTQARLAADAGVPGTATVAAFLLNVVVMLLTGLVVGALAGPAVLGDRGWWLLAPAALVVALLAWPGVVGRLAAVGARLVRRDLPAVGTGTATRAAVGWQLACWLVSGLHLWLLLMALGAPPGPALVAGVGGFALATVLSTLVVVVPDGAVVREVLIAVALVGLLPATGAGAAAIASRAVCLLTELAVAGAVLLGARLARRRHPDRPPTPLP</sequence>
<feature type="transmembrane region" description="Helical" evidence="6">
    <location>
        <begin position="151"/>
        <end position="175"/>
    </location>
</feature>
<evidence type="ECO:0000256" key="3">
    <source>
        <dbReference type="ARBA" id="ARBA00022692"/>
    </source>
</evidence>
<comment type="caution">
    <text evidence="7">The sequence shown here is derived from an EMBL/GenBank/DDBJ whole genome shotgun (WGS) entry which is preliminary data.</text>
</comment>
<evidence type="ECO:0000313" key="7">
    <source>
        <dbReference type="EMBL" id="MFB6396310.1"/>
    </source>
</evidence>
<evidence type="ECO:0000256" key="5">
    <source>
        <dbReference type="ARBA" id="ARBA00023136"/>
    </source>
</evidence>
<feature type="transmembrane region" description="Helical" evidence="6">
    <location>
        <begin position="196"/>
        <end position="220"/>
    </location>
</feature>
<keyword evidence="5 6" id="KW-0472">Membrane</keyword>
<feature type="transmembrane region" description="Helical" evidence="6">
    <location>
        <begin position="123"/>
        <end position="145"/>
    </location>
</feature>
<evidence type="ECO:0000313" key="8">
    <source>
        <dbReference type="Proteomes" id="UP001582793"/>
    </source>
</evidence>
<dbReference type="RefSeq" id="WP_375735795.1">
    <property type="nucleotide sequence ID" value="NZ_JBCGDC010000087.1"/>
</dbReference>
<feature type="transmembrane region" description="Helical" evidence="6">
    <location>
        <begin position="226"/>
        <end position="247"/>
    </location>
</feature>
<accession>A0ABV5CWC2</accession>
<keyword evidence="4 6" id="KW-1133">Transmembrane helix</keyword>
<keyword evidence="8" id="KW-1185">Reference proteome</keyword>
<feature type="non-terminal residue" evidence="7">
    <location>
        <position position="313"/>
    </location>
</feature>
<evidence type="ECO:0000256" key="6">
    <source>
        <dbReference type="SAM" id="Phobius"/>
    </source>
</evidence>
<feature type="transmembrane region" description="Helical" evidence="6">
    <location>
        <begin position="46"/>
        <end position="67"/>
    </location>
</feature>
<name>A0ABV5CWC2_9ACTN</name>
<organism evidence="7 8">
    <name type="scientific">Polymorphospora lycopeni</name>
    <dbReference type="NCBI Taxonomy" id="3140240"/>
    <lineage>
        <taxon>Bacteria</taxon>
        <taxon>Bacillati</taxon>
        <taxon>Actinomycetota</taxon>
        <taxon>Actinomycetes</taxon>
        <taxon>Micromonosporales</taxon>
        <taxon>Micromonosporaceae</taxon>
        <taxon>Polymorphospora</taxon>
    </lineage>
</organism>
<dbReference type="EMBL" id="JBCGDC010000087">
    <property type="protein sequence ID" value="MFB6396310.1"/>
    <property type="molecule type" value="Genomic_DNA"/>
</dbReference>
<evidence type="ECO:0000256" key="2">
    <source>
        <dbReference type="ARBA" id="ARBA00022475"/>
    </source>
</evidence>
<feature type="transmembrane region" description="Helical" evidence="6">
    <location>
        <begin position="256"/>
        <end position="277"/>
    </location>
</feature>
<comment type="subcellular location">
    <subcellularLocation>
        <location evidence="1">Cell membrane</location>
        <topology evidence="1">Multi-pass membrane protein</topology>
    </subcellularLocation>
</comment>
<keyword evidence="2" id="KW-1003">Cell membrane</keyword>